<dbReference type="Proteomes" id="UP001403385">
    <property type="component" value="Unassembled WGS sequence"/>
</dbReference>
<proteinExistence type="predicted"/>
<comment type="caution">
    <text evidence="1">The sequence shown here is derived from an EMBL/GenBank/DDBJ whole genome shotgun (WGS) entry which is preliminary data.</text>
</comment>
<organism evidence="1 2">
    <name type="scientific">Rapidithrix thailandica</name>
    <dbReference type="NCBI Taxonomy" id="413964"/>
    <lineage>
        <taxon>Bacteria</taxon>
        <taxon>Pseudomonadati</taxon>
        <taxon>Bacteroidota</taxon>
        <taxon>Cytophagia</taxon>
        <taxon>Cytophagales</taxon>
        <taxon>Flammeovirgaceae</taxon>
        <taxon>Rapidithrix</taxon>
    </lineage>
</organism>
<evidence type="ECO:0000313" key="2">
    <source>
        <dbReference type="Proteomes" id="UP001403385"/>
    </source>
</evidence>
<dbReference type="RefSeq" id="WP_346824331.1">
    <property type="nucleotide sequence ID" value="NZ_JBDKWZ010000023.1"/>
</dbReference>
<dbReference type="EMBL" id="JBDKWZ010000023">
    <property type="protein sequence ID" value="MEN7551550.1"/>
    <property type="molecule type" value="Genomic_DNA"/>
</dbReference>
<gene>
    <name evidence="1" type="ORF">AAG747_26780</name>
</gene>
<protein>
    <submittedName>
        <fullName evidence="1">Uncharacterized protein</fullName>
    </submittedName>
</protein>
<dbReference type="AlphaFoldDB" id="A0AAW9SG31"/>
<accession>A0AAW9SG31</accession>
<keyword evidence="2" id="KW-1185">Reference proteome</keyword>
<reference evidence="1 2" key="1">
    <citation type="submission" date="2024-04" db="EMBL/GenBank/DDBJ databases">
        <title>Novel genus in family Flammeovirgaceae.</title>
        <authorList>
            <person name="Nguyen T.H."/>
            <person name="Vuong T.Q."/>
            <person name="Le H."/>
            <person name="Kim S.-G."/>
        </authorList>
    </citation>
    <scope>NUCLEOTIDE SEQUENCE [LARGE SCALE GENOMIC DNA]</scope>
    <source>
        <strain evidence="1 2">JCM 23209</strain>
    </source>
</reference>
<evidence type="ECO:0000313" key="1">
    <source>
        <dbReference type="EMBL" id="MEN7551550.1"/>
    </source>
</evidence>
<sequence length="155" mass="17627">MTSLDLANHVPVVAYDSDHYRTESLGKDLDKGLEESYINELKRIHFTSKLSDLANAEVYLSILNPLNPKEIKATEACLKLISPFIRKNNFVILETKDLSEQFLENSWIEHMKTIAGLHISHTCILQRVDTSSKIVVLGKDRKACQEIIKLYGKLT</sequence>
<name>A0AAW9SG31_9BACT</name>